<dbReference type="Pfam" id="PF06439">
    <property type="entry name" value="3keto-disac_hyd"/>
    <property type="match status" value="1"/>
</dbReference>
<organism evidence="3 4">
    <name type="scientific">Luteolibacter arcticus</name>
    <dbReference type="NCBI Taxonomy" id="1581411"/>
    <lineage>
        <taxon>Bacteria</taxon>
        <taxon>Pseudomonadati</taxon>
        <taxon>Verrucomicrobiota</taxon>
        <taxon>Verrucomicrobiia</taxon>
        <taxon>Verrucomicrobiales</taxon>
        <taxon>Verrucomicrobiaceae</taxon>
        <taxon>Luteolibacter</taxon>
    </lineage>
</organism>
<feature type="chain" id="PRO_5045170756" evidence="1">
    <location>
        <begin position="21"/>
        <end position="203"/>
    </location>
</feature>
<dbReference type="Gene3D" id="2.60.120.560">
    <property type="entry name" value="Exo-inulinase, domain 1"/>
    <property type="match status" value="1"/>
</dbReference>
<sequence>MIKKLLSAVVASAFVFTASAEPEEGFVSIFDGKSLDGWKIGGEPANIKVEDGAIVANGNCTHAFYMGKDGKAKFDNFELRADIMTKPNSNGGLFIHTEFQDKGWPAKGYEVQVNNTQSDWRKSGGLYAVVDNKEPFEDNTWMKYVIRVEKGKVTVSINGKELVNYTPEEGKSKLLKGGGTFAIQAHDPGSTTLYKNLRVKSLD</sequence>
<evidence type="ECO:0000259" key="2">
    <source>
        <dbReference type="Pfam" id="PF06439"/>
    </source>
</evidence>
<dbReference type="InterPro" id="IPR013320">
    <property type="entry name" value="ConA-like_dom_sf"/>
</dbReference>
<gene>
    <name evidence="3" type="ORF">OKA05_12155</name>
</gene>
<proteinExistence type="predicted"/>
<name>A0ABT3GII9_9BACT</name>
<reference evidence="3 4" key="1">
    <citation type="submission" date="2022-10" db="EMBL/GenBank/DDBJ databases">
        <title>Luteolibacter arcticus strain CCTCC AB 2014275, whole genome shotgun sequencing project.</title>
        <authorList>
            <person name="Zhao G."/>
            <person name="Shen L."/>
        </authorList>
    </citation>
    <scope>NUCLEOTIDE SEQUENCE [LARGE SCALE GENOMIC DNA]</scope>
    <source>
        <strain evidence="3 4">CCTCC AB 2014275</strain>
    </source>
</reference>
<evidence type="ECO:0000313" key="3">
    <source>
        <dbReference type="EMBL" id="MCW1923309.1"/>
    </source>
</evidence>
<keyword evidence="1" id="KW-0732">Signal</keyword>
<feature type="signal peptide" evidence="1">
    <location>
        <begin position="1"/>
        <end position="20"/>
    </location>
</feature>
<accession>A0ABT3GII9</accession>
<comment type="caution">
    <text evidence="3">The sequence shown here is derived from an EMBL/GenBank/DDBJ whole genome shotgun (WGS) entry which is preliminary data.</text>
</comment>
<evidence type="ECO:0000313" key="4">
    <source>
        <dbReference type="Proteomes" id="UP001320876"/>
    </source>
</evidence>
<dbReference type="SUPFAM" id="SSF49899">
    <property type="entry name" value="Concanavalin A-like lectins/glucanases"/>
    <property type="match status" value="1"/>
</dbReference>
<dbReference type="RefSeq" id="WP_264487414.1">
    <property type="nucleotide sequence ID" value="NZ_JAPDDT010000004.1"/>
</dbReference>
<keyword evidence="4" id="KW-1185">Reference proteome</keyword>
<evidence type="ECO:0000256" key="1">
    <source>
        <dbReference type="SAM" id="SignalP"/>
    </source>
</evidence>
<protein>
    <submittedName>
        <fullName evidence="3">DUF1080 domain-containing protein</fullName>
    </submittedName>
</protein>
<dbReference type="EMBL" id="JAPDDT010000004">
    <property type="protein sequence ID" value="MCW1923309.1"/>
    <property type="molecule type" value="Genomic_DNA"/>
</dbReference>
<dbReference type="Proteomes" id="UP001320876">
    <property type="component" value="Unassembled WGS sequence"/>
</dbReference>
<feature type="domain" description="3-keto-alpha-glucoside-1,2-lyase/3-keto-2-hydroxy-glucal hydratase" evidence="2">
    <location>
        <begin position="25"/>
        <end position="200"/>
    </location>
</feature>
<dbReference type="InterPro" id="IPR010496">
    <property type="entry name" value="AL/BT2_dom"/>
</dbReference>